<dbReference type="PROSITE" id="PS50168">
    <property type="entry name" value="DED"/>
    <property type="match status" value="1"/>
</dbReference>
<dbReference type="InterPro" id="IPR001875">
    <property type="entry name" value="DED_dom"/>
</dbReference>
<feature type="domain" description="DED" evidence="1">
    <location>
        <begin position="8"/>
        <end position="86"/>
    </location>
</feature>
<evidence type="ECO:0000313" key="3">
    <source>
        <dbReference type="Proteomes" id="UP000225706"/>
    </source>
</evidence>
<sequence>MLEDLKRRYRVVLLKISLALTEEERKQLLFYGKDYFPKSFASPLPAVVEIFDRLEDAEAISLWKLDILTEFAVAINRPDLVNELAGFELTRELVMRALKWHGSQPSMNSSTESVGLHLAEMVDHVQDRVDFPTQGLIKFLLTSQTKASDVLDVVCREALPDDDVTKPNSLALLVAIASEIVLLVFDENQQENHRKKYAVAVAIELADHLLTKVANFGSWEAYLPEDASCGLCEGDNATVRCQDCGHRQFFCRPCAIALHQDRNIFHSLEVLEVCIPPMTKKTDFCKDFNHCVLFYCTSSQIMATVQAFLYFEYQPFGINQDFSLSFHREYRYFKYQTTYLVKQFPQLYNGATCPLSPKEEGVLIQCMDACFGLSRKKAQGKQLSEANHNNVLYADQDDMDDFVEQCHGDCQSSEPNFLLSVGVEKDMPASEHKTPSQGGCNVRYCLYSANTSEGPALKTKLLRAMDLHQITSDDLDEAMKSLPYLELLWDEKYVDLLTQKLSLRNAEKQATSIEDNASLKKKIERRNFAVI</sequence>
<dbReference type="SUPFAM" id="SSF47986">
    <property type="entry name" value="DEATH domain"/>
    <property type="match status" value="1"/>
</dbReference>
<dbReference type="OrthoDB" id="100767at2759"/>
<organism evidence="2 3">
    <name type="scientific">Stylophora pistillata</name>
    <name type="common">Smooth cauliflower coral</name>
    <dbReference type="NCBI Taxonomy" id="50429"/>
    <lineage>
        <taxon>Eukaryota</taxon>
        <taxon>Metazoa</taxon>
        <taxon>Cnidaria</taxon>
        <taxon>Anthozoa</taxon>
        <taxon>Hexacorallia</taxon>
        <taxon>Scleractinia</taxon>
        <taxon>Astrocoeniina</taxon>
        <taxon>Pocilloporidae</taxon>
        <taxon>Stylophora</taxon>
    </lineage>
</organism>
<dbReference type="Gene3D" id="1.10.533.10">
    <property type="entry name" value="Death Domain, Fas"/>
    <property type="match status" value="1"/>
</dbReference>
<dbReference type="EMBL" id="LSMT01000094">
    <property type="protein sequence ID" value="PFX27864.1"/>
    <property type="molecule type" value="Genomic_DNA"/>
</dbReference>
<protein>
    <recommendedName>
        <fullName evidence="1">DED domain-containing protein</fullName>
    </recommendedName>
</protein>
<keyword evidence="3" id="KW-1185">Reference proteome</keyword>
<dbReference type="Proteomes" id="UP000225706">
    <property type="component" value="Unassembled WGS sequence"/>
</dbReference>
<reference evidence="3" key="1">
    <citation type="journal article" date="2017" name="bioRxiv">
        <title>Comparative analysis of the genomes of Stylophora pistillata and Acropora digitifera provides evidence for extensive differences between species of corals.</title>
        <authorList>
            <person name="Voolstra C.R."/>
            <person name="Li Y."/>
            <person name="Liew Y.J."/>
            <person name="Baumgarten S."/>
            <person name="Zoccola D."/>
            <person name="Flot J.-F."/>
            <person name="Tambutte S."/>
            <person name="Allemand D."/>
            <person name="Aranda M."/>
        </authorList>
    </citation>
    <scope>NUCLEOTIDE SEQUENCE [LARGE SCALE GENOMIC DNA]</scope>
</reference>
<proteinExistence type="predicted"/>
<accession>A0A2B4SB18</accession>
<evidence type="ECO:0000259" key="1">
    <source>
        <dbReference type="PROSITE" id="PS50168"/>
    </source>
</evidence>
<dbReference type="AlphaFoldDB" id="A0A2B4SB18"/>
<dbReference type="SMART" id="SM00031">
    <property type="entry name" value="DED"/>
    <property type="match status" value="1"/>
</dbReference>
<comment type="caution">
    <text evidence="2">The sequence shown here is derived from an EMBL/GenBank/DDBJ whole genome shotgun (WGS) entry which is preliminary data.</text>
</comment>
<name>A0A2B4SB18_STYPI</name>
<dbReference type="Pfam" id="PF01335">
    <property type="entry name" value="DED"/>
    <property type="match status" value="1"/>
</dbReference>
<gene>
    <name evidence="2" type="ORF">AWC38_SpisGene7413</name>
</gene>
<dbReference type="InterPro" id="IPR011029">
    <property type="entry name" value="DEATH-like_dom_sf"/>
</dbReference>
<evidence type="ECO:0000313" key="2">
    <source>
        <dbReference type="EMBL" id="PFX27864.1"/>
    </source>
</evidence>
<dbReference type="GO" id="GO:0042981">
    <property type="term" value="P:regulation of apoptotic process"/>
    <property type="evidence" value="ECO:0007669"/>
    <property type="project" value="InterPro"/>
</dbReference>
<dbReference type="CDD" id="cd19757">
    <property type="entry name" value="Bbox1"/>
    <property type="match status" value="1"/>
</dbReference>